<sequence length="40" mass="4559">MTVTNLIMLSWSRHSALTIMLRCYVHLVQKLLASGLVCVR</sequence>
<evidence type="ECO:0000313" key="2">
    <source>
        <dbReference type="Proteomes" id="UP000593578"/>
    </source>
</evidence>
<dbReference type="EMBL" id="JABEZZ010000009">
    <property type="protein sequence ID" value="MBA0594256.1"/>
    <property type="molecule type" value="Genomic_DNA"/>
</dbReference>
<evidence type="ECO:0000313" key="1">
    <source>
        <dbReference type="EMBL" id="MBA0594256.1"/>
    </source>
</evidence>
<accession>A0A7J8PYU2</accession>
<reference evidence="1 2" key="1">
    <citation type="journal article" date="2019" name="Genome Biol. Evol.">
        <title>Insights into the evolution of the New World diploid cottons (Gossypium, subgenus Houzingenia) based on genome sequencing.</title>
        <authorList>
            <person name="Grover C.E."/>
            <person name="Arick M.A. 2nd"/>
            <person name="Thrash A."/>
            <person name="Conover J.L."/>
            <person name="Sanders W.S."/>
            <person name="Peterson D.G."/>
            <person name="Frelichowski J.E."/>
            <person name="Scheffler J.A."/>
            <person name="Scheffler B.E."/>
            <person name="Wendel J.F."/>
        </authorList>
    </citation>
    <scope>NUCLEOTIDE SEQUENCE [LARGE SCALE GENOMIC DNA]</scope>
    <source>
        <strain evidence="1">8</strain>
        <tissue evidence="1">Leaf</tissue>
    </source>
</reference>
<organism evidence="1 2">
    <name type="scientific">Gossypium raimondii</name>
    <name type="common">Peruvian cotton</name>
    <name type="synonym">Gossypium klotzschianum subsp. raimondii</name>
    <dbReference type="NCBI Taxonomy" id="29730"/>
    <lineage>
        <taxon>Eukaryota</taxon>
        <taxon>Viridiplantae</taxon>
        <taxon>Streptophyta</taxon>
        <taxon>Embryophyta</taxon>
        <taxon>Tracheophyta</taxon>
        <taxon>Spermatophyta</taxon>
        <taxon>Magnoliopsida</taxon>
        <taxon>eudicotyledons</taxon>
        <taxon>Gunneridae</taxon>
        <taxon>Pentapetalae</taxon>
        <taxon>rosids</taxon>
        <taxon>malvids</taxon>
        <taxon>Malvales</taxon>
        <taxon>Malvaceae</taxon>
        <taxon>Malvoideae</taxon>
        <taxon>Gossypium</taxon>
    </lineage>
</organism>
<protein>
    <submittedName>
        <fullName evidence="1">Uncharacterized protein</fullName>
    </submittedName>
</protein>
<proteinExistence type="predicted"/>
<comment type="caution">
    <text evidence="1">The sequence shown here is derived from an EMBL/GenBank/DDBJ whole genome shotgun (WGS) entry which is preliminary data.</text>
</comment>
<dbReference type="AlphaFoldDB" id="A0A7J8PYU2"/>
<dbReference type="Proteomes" id="UP000593578">
    <property type="component" value="Unassembled WGS sequence"/>
</dbReference>
<gene>
    <name evidence="1" type="ORF">Gorai_011168</name>
</gene>
<name>A0A7J8PYU2_GOSRA</name>